<feature type="transmembrane region" description="Helical" evidence="1">
    <location>
        <begin position="144"/>
        <end position="164"/>
    </location>
</feature>
<keyword evidence="1" id="KW-0472">Membrane</keyword>
<keyword evidence="1" id="KW-0812">Transmembrane</keyword>
<dbReference type="SUPFAM" id="SSF103481">
    <property type="entry name" value="Multidrug resistance efflux transporter EmrE"/>
    <property type="match status" value="1"/>
</dbReference>
<reference evidence="2" key="1">
    <citation type="submission" date="2022-11" db="EMBL/GenBank/DDBJ databases">
        <authorList>
            <person name="Mo P."/>
        </authorList>
    </citation>
    <scope>NUCLEOTIDE SEQUENCE</scope>
    <source>
        <strain evidence="2">HUAS 11-8</strain>
    </source>
</reference>
<dbReference type="Proteomes" id="UP001163203">
    <property type="component" value="Chromosome"/>
</dbReference>
<evidence type="ECO:0000256" key="1">
    <source>
        <dbReference type="SAM" id="Phobius"/>
    </source>
</evidence>
<keyword evidence="3" id="KW-1185">Reference proteome</keyword>
<dbReference type="NCBIfam" id="NF038012">
    <property type="entry name" value="DMT_1"/>
    <property type="match status" value="1"/>
</dbReference>
<feature type="transmembrane region" description="Helical" evidence="1">
    <location>
        <begin position="263"/>
        <end position="284"/>
    </location>
</feature>
<name>A0ABY7BEH4_9PSEU</name>
<dbReference type="InterPro" id="IPR037185">
    <property type="entry name" value="EmrE-like"/>
</dbReference>
<dbReference type="PANTHER" id="PTHR40761:SF1">
    <property type="entry name" value="CONSERVED INTEGRAL MEMBRANE ALANINE VALINE AND LEUCINE RICH PROTEIN-RELATED"/>
    <property type="match status" value="1"/>
</dbReference>
<proteinExistence type="predicted"/>
<dbReference type="RefSeq" id="WP_268759111.1">
    <property type="nucleotide sequence ID" value="NZ_CP113836.1"/>
</dbReference>
<feature type="transmembrane region" description="Helical" evidence="1">
    <location>
        <begin position="55"/>
        <end position="88"/>
    </location>
</feature>
<evidence type="ECO:0000313" key="2">
    <source>
        <dbReference type="EMBL" id="WAL69023.1"/>
    </source>
</evidence>
<evidence type="ECO:0000313" key="3">
    <source>
        <dbReference type="Proteomes" id="UP001163203"/>
    </source>
</evidence>
<feature type="transmembrane region" description="Helical" evidence="1">
    <location>
        <begin position="171"/>
        <end position="192"/>
    </location>
</feature>
<organism evidence="2 3">
    <name type="scientific">Amycolatopsis cynarae</name>
    <dbReference type="NCBI Taxonomy" id="2995223"/>
    <lineage>
        <taxon>Bacteria</taxon>
        <taxon>Bacillati</taxon>
        <taxon>Actinomycetota</taxon>
        <taxon>Actinomycetes</taxon>
        <taxon>Pseudonocardiales</taxon>
        <taxon>Pseudonocardiaceae</taxon>
        <taxon>Amycolatopsis</taxon>
    </lineage>
</organism>
<feature type="transmembrane region" description="Helical" evidence="1">
    <location>
        <begin position="204"/>
        <end position="222"/>
    </location>
</feature>
<keyword evidence="1" id="KW-1133">Transmembrane helix</keyword>
<feature type="transmembrane region" description="Helical" evidence="1">
    <location>
        <begin position="234"/>
        <end position="257"/>
    </location>
</feature>
<sequence>MGSSAGTWLVLAVPAAVAGAAAMGLASAAQARATKEVEVTRILDPGLLRGLARRPLWLIGMVATGAGLALQLVALAFAPLLVVQPLLITSLMFASVFSARLERHPADTVMVAGSLICAAGLAAFLVIARPSGNAGAIRPGTHPLPLAIALATLTVVALVVSTLTRSASVRVLGLAVATGVLYGVTAGLMKVVAGQARDDLAEPFRNWTLYLVCLVGPLGFLLSQNTFQQGRFLAPALAVITALDPLVGVAIGVWWMGEKANDAPLALAGEAVAGAVVIVGIVLLSTRASRLARAQSTEDDEDLFGASEGAV</sequence>
<gene>
    <name evidence="2" type="ORF">ORV05_15020</name>
</gene>
<dbReference type="EMBL" id="CP113836">
    <property type="protein sequence ID" value="WAL69023.1"/>
    <property type="molecule type" value="Genomic_DNA"/>
</dbReference>
<feature type="transmembrane region" description="Helical" evidence="1">
    <location>
        <begin position="109"/>
        <end position="128"/>
    </location>
</feature>
<dbReference type="PANTHER" id="PTHR40761">
    <property type="entry name" value="CONSERVED INTEGRAL MEMBRANE ALANINE VALINE AND LEUCINE RICH PROTEIN-RELATED"/>
    <property type="match status" value="1"/>
</dbReference>
<protein>
    <submittedName>
        <fullName evidence="2">DMT family transporter</fullName>
    </submittedName>
</protein>
<accession>A0ABY7BEH4</accession>